<name>A0A248K1R1_9PROT</name>
<evidence type="ECO:0000256" key="1">
    <source>
        <dbReference type="SAM" id="SignalP"/>
    </source>
</evidence>
<protein>
    <submittedName>
        <fullName evidence="2">Uncharacterized protein</fullName>
    </submittedName>
</protein>
<keyword evidence="1" id="KW-0732">Signal</keyword>
<sequence length="152" mass="14566">MNSMILKTGVLAAALSVSGLAGAAEMDAKQVTIAAKALGFLTTKAPAGAKVVVTAGAAPVAAVQAALPGAAVAAGDAAPGAYAVFVSSAAEGKKALAKGTVTVGNDVACVDAGGCVIAVETAPKVTIYVSKAAASAAGVEFDPNFKMMVTEK</sequence>
<organism evidence="2 3">
    <name type="scientific">Nitrospirillum viridazoti CBAmc</name>
    <dbReference type="NCBI Taxonomy" id="1441467"/>
    <lineage>
        <taxon>Bacteria</taxon>
        <taxon>Pseudomonadati</taxon>
        <taxon>Pseudomonadota</taxon>
        <taxon>Alphaproteobacteria</taxon>
        <taxon>Rhodospirillales</taxon>
        <taxon>Azospirillaceae</taxon>
        <taxon>Nitrospirillum</taxon>
        <taxon>Nitrospirillum viridazoti</taxon>
    </lineage>
</organism>
<dbReference type="Proteomes" id="UP000197153">
    <property type="component" value="Chromosome 3"/>
</dbReference>
<evidence type="ECO:0000313" key="2">
    <source>
        <dbReference type="EMBL" id="ASG24651.1"/>
    </source>
</evidence>
<reference evidence="2 3" key="1">
    <citation type="submission" date="2017-06" db="EMBL/GenBank/DDBJ databases">
        <title>Complete genome sequence of Nitrospirillum amazonense strain CBAmC, an endophytic nitrogen-fixing and plant growth-promoting bacterium, isolated from sugarcane.</title>
        <authorList>
            <person name="Schwab S."/>
            <person name="dos Santos Teixeira K.R."/>
            <person name="Simoes Araujo J.L."/>
            <person name="Soares Vidal M."/>
            <person name="Borges de Freitas H.R."/>
            <person name="Rivello Crivelaro A.L."/>
            <person name="Bueno de Camargo Nunes A."/>
            <person name="dos Santos C.M."/>
            <person name="Palmeira da Silva Rosa D."/>
            <person name="da Silva Padilha D."/>
            <person name="da Silva E."/>
            <person name="Araujo Terra L."/>
            <person name="Soares Mendes V."/>
            <person name="Farinelli L."/>
            <person name="Magalhaes Cruz L."/>
            <person name="Baldani J.I."/>
        </authorList>
    </citation>
    <scope>NUCLEOTIDE SEQUENCE [LARGE SCALE GENOMIC DNA]</scope>
    <source>
        <strain evidence="2 3">CBAmC</strain>
    </source>
</reference>
<accession>A0A248K1R1</accession>
<proteinExistence type="predicted"/>
<dbReference type="AlphaFoldDB" id="A0A248K1R1"/>
<dbReference type="KEGG" id="nao:Y958_27775"/>
<dbReference type="EMBL" id="CP022112">
    <property type="protein sequence ID" value="ASG24651.1"/>
    <property type="molecule type" value="Genomic_DNA"/>
</dbReference>
<gene>
    <name evidence="2" type="ORF">Y958_27775</name>
</gene>
<dbReference type="RefSeq" id="WP_088875062.1">
    <property type="nucleotide sequence ID" value="NZ_CP022112.1"/>
</dbReference>
<feature type="signal peptide" evidence="1">
    <location>
        <begin position="1"/>
        <end position="23"/>
    </location>
</feature>
<feature type="chain" id="PRO_5011499874" evidence="1">
    <location>
        <begin position="24"/>
        <end position="152"/>
    </location>
</feature>
<keyword evidence="3" id="KW-1185">Reference proteome</keyword>
<evidence type="ECO:0000313" key="3">
    <source>
        <dbReference type="Proteomes" id="UP000197153"/>
    </source>
</evidence>